<accession>A0AAJ7X830</accession>
<sequence>MKNFVVTRALLAMFLVLAEYSAAQKLGLCPDFAGQKVACVEECGDDSQCLGDQRCCSNGCGHVCITPTEVLVATVLRGKPGLCPFMPRVHLLCLANAEMRCITDRDCPCDQKCCDVHCGRSCVNPLLGVVKVGQCPPVSITNVSVVSSSELDQCSNDVHCPQCRKCCFTRRGRQCTPPMPGTVPKVGVCPFVNTRSILCVEARDRCFDDNQCPCTQKCCTALCGRHCIDAPREIVKKGVCPFVDTSVIRCGKPIVNCLSDNDCPCDLKCCNMGCEKRCIGPVSVPKAGACPFASPIALQCLRFDQQCRSDDDCSDRAQVLRRPVRQQMSRAS</sequence>
<evidence type="ECO:0000313" key="3">
    <source>
        <dbReference type="Proteomes" id="UP001318040"/>
    </source>
</evidence>
<dbReference type="Gene3D" id="4.10.75.10">
    <property type="entry name" value="Elafin-like"/>
    <property type="match status" value="5"/>
</dbReference>
<keyword evidence="1" id="KW-0732">Signal</keyword>
<organism evidence="3 4">
    <name type="scientific">Petromyzon marinus</name>
    <name type="common">Sea lamprey</name>
    <dbReference type="NCBI Taxonomy" id="7757"/>
    <lineage>
        <taxon>Eukaryota</taxon>
        <taxon>Metazoa</taxon>
        <taxon>Chordata</taxon>
        <taxon>Craniata</taxon>
        <taxon>Vertebrata</taxon>
        <taxon>Cyclostomata</taxon>
        <taxon>Hyperoartia</taxon>
        <taxon>Petromyzontiformes</taxon>
        <taxon>Petromyzontidae</taxon>
        <taxon>Petromyzon</taxon>
    </lineage>
</organism>
<dbReference type="PANTHER" id="PTHR19441">
    <property type="entry name" value="WHEY ACDIC PROTEIN WAP"/>
    <property type="match status" value="1"/>
</dbReference>
<dbReference type="GO" id="GO:0005615">
    <property type="term" value="C:extracellular space"/>
    <property type="evidence" value="ECO:0007669"/>
    <property type="project" value="TreeGrafter"/>
</dbReference>
<dbReference type="PRINTS" id="PR00003">
    <property type="entry name" value="4DISULPHCORE"/>
</dbReference>
<dbReference type="PROSITE" id="PS51390">
    <property type="entry name" value="WAP"/>
    <property type="match status" value="5"/>
</dbReference>
<dbReference type="Proteomes" id="UP001318040">
    <property type="component" value="Chromosome 40"/>
</dbReference>
<evidence type="ECO:0000313" key="4">
    <source>
        <dbReference type="RefSeq" id="XP_032824751.1"/>
    </source>
</evidence>
<evidence type="ECO:0000256" key="1">
    <source>
        <dbReference type="SAM" id="SignalP"/>
    </source>
</evidence>
<reference evidence="4" key="1">
    <citation type="submission" date="2025-08" db="UniProtKB">
        <authorList>
            <consortium name="RefSeq"/>
        </authorList>
    </citation>
    <scope>IDENTIFICATION</scope>
    <source>
        <tissue evidence="4">Sperm</tissue>
    </source>
</reference>
<protein>
    <submittedName>
        <fullName evidence="4">WAP four-disulfide core domain protein 3-like</fullName>
    </submittedName>
</protein>
<dbReference type="SUPFAM" id="SSF57256">
    <property type="entry name" value="Elafin-like"/>
    <property type="match status" value="5"/>
</dbReference>
<name>A0AAJ7X830_PETMA</name>
<gene>
    <name evidence="4" type="primary">LOC116950791</name>
</gene>
<feature type="signal peptide" evidence="1">
    <location>
        <begin position="1"/>
        <end position="23"/>
    </location>
</feature>
<dbReference type="GO" id="GO:0019731">
    <property type="term" value="P:antibacterial humoral response"/>
    <property type="evidence" value="ECO:0007669"/>
    <property type="project" value="TreeGrafter"/>
</dbReference>
<dbReference type="AlphaFoldDB" id="A0AAJ7X830"/>
<dbReference type="RefSeq" id="XP_032824751.1">
    <property type="nucleotide sequence ID" value="XM_032968860.1"/>
</dbReference>
<dbReference type="InterPro" id="IPR050514">
    <property type="entry name" value="WAP_four-disulfide_core"/>
</dbReference>
<proteinExistence type="predicted"/>
<dbReference type="GO" id="GO:0004867">
    <property type="term" value="F:serine-type endopeptidase inhibitor activity"/>
    <property type="evidence" value="ECO:0007669"/>
    <property type="project" value="TreeGrafter"/>
</dbReference>
<dbReference type="InterPro" id="IPR036645">
    <property type="entry name" value="Elafin-like_sf"/>
</dbReference>
<feature type="domain" description="WAP" evidence="2">
    <location>
        <begin position="233"/>
        <end position="282"/>
    </location>
</feature>
<dbReference type="GO" id="GO:0045087">
    <property type="term" value="P:innate immune response"/>
    <property type="evidence" value="ECO:0007669"/>
    <property type="project" value="TreeGrafter"/>
</dbReference>
<dbReference type="KEGG" id="pmrn:116950791"/>
<evidence type="ECO:0000259" key="2">
    <source>
        <dbReference type="PROSITE" id="PS51390"/>
    </source>
</evidence>
<dbReference type="Pfam" id="PF00095">
    <property type="entry name" value="WAP"/>
    <property type="match status" value="5"/>
</dbReference>
<feature type="domain" description="WAP" evidence="2">
    <location>
        <begin position="182"/>
        <end position="231"/>
    </location>
</feature>
<feature type="domain" description="WAP" evidence="2">
    <location>
        <begin position="22"/>
        <end position="68"/>
    </location>
</feature>
<feature type="domain" description="WAP" evidence="2">
    <location>
        <begin position="76"/>
        <end position="126"/>
    </location>
</feature>
<feature type="domain" description="WAP" evidence="2">
    <location>
        <begin position="128"/>
        <end position="179"/>
    </location>
</feature>
<dbReference type="InterPro" id="IPR008197">
    <property type="entry name" value="WAP_dom"/>
</dbReference>
<dbReference type="SMART" id="SM00217">
    <property type="entry name" value="WAP"/>
    <property type="match status" value="5"/>
</dbReference>
<keyword evidence="3" id="KW-1185">Reference proteome</keyword>
<feature type="chain" id="PRO_5042533063" evidence="1">
    <location>
        <begin position="24"/>
        <end position="332"/>
    </location>
</feature>
<dbReference type="PANTHER" id="PTHR19441:SF95">
    <property type="entry name" value="PERLWAPIN ISOFORM X1"/>
    <property type="match status" value="1"/>
</dbReference>